<reference evidence="7" key="1">
    <citation type="journal article" date="2013" name="PLoS Genet.">
        <title>The genome of Spraguea lophii and the basis of host-microsporidian interactions.</title>
        <authorList>
            <person name="Campbell S.E."/>
            <person name="Williams T.A."/>
            <person name="Yousuf A."/>
            <person name="Soanes D.M."/>
            <person name="Paszkiewicz K.H."/>
            <person name="Williams B.A.P."/>
        </authorList>
    </citation>
    <scope>NUCLEOTIDE SEQUENCE [LARGE SCALE GENOMIC DNA]</scope>
    <source>
        <strain evidence="7">42_110</strain>
    </source>
</reference>
<protein>
    <submittedName>
        <fullName evidence="6">Peroxiredoxin</fullName>
    </submittedName>
</protein>
<dbReference type="GO" id="GO:0042744">
    <property type="term" value="P:hydrogen peroxide catabolic process"/>
    <property type="evidence" value="ECO:0007669"/>
    <property type="project" value="TreeGrafter"/>
</dbReference>
<dbReference type="GO" id="GO:0005829">
    <property type="term" value="C:cytosol"/>
    <property type="evidence" value="ECO:0007669"/>
    <property type="project" value="TreeGrafter"/>
</dbReference>
<dbReference type="SUPFAM" id="SSF52833">
    <property type="entry name" value="Thioredoxin-like"/>
    <property type="match status" value="1"/>
</dbReference>
<dbReference type="GO" id="GO:0045454">
    <property type="term" value="P:cell redox homeostasis"/>
    <property type="evidence" value="ECO:0007669"/>
    <property type="project" value="TreeGrafter"/>
</dbReference>
<dbReference type="CDD" id="cd03015">
    <property type="entry name" value="PRX_Typ2cys"/>
    <property type="match status" value="1"/>
</dbReference>
<feature type="active site" description="Cysteine sulfenic acid (-SOH) intermediate; for peroxidase activity" evidence="4">
    <location>
        <position position="59"/>
    </location>
</feature>
<dbReference type="OMA" id="QHLYGDD"/>
<dbReference type="PANTHER" id="PTHR10681:SF128">
    <property type="entry name" value="THIOREDOXIN-DEPENDENT PEROXIDE REDUCTASE, MITOCHONDRIAL"/>
    <property type="match status" value="1"/>
</dbReference>
<accession>S7WC94</accession>
<dbReference type="HOGENOM" id="CLU_042529_21_3_1"/>
<dbReference type="PIRSF" id="PIRSF000239">
    <property type="entry name" value="AHPC"/>
    <property type="match status" value="1"/>
</dbReference>
<dbReference type="OrthoDB" id="185659at2759"/>
<dbReference type="EMBL" id="ATCN01000269">
    <property type="protein sequence ID" value="EPR79412.1"/>
    <property type="molecule type" value="Genomic_DNA"/>
</dbReference>
<comment type="function">
    <text evidence="3">Thiol-specific peroxidase that catalyzes the reduction of hydrogen peroxide and organic hydroperoxides to water and alcohols, respectively.</text>
</comment>
<dbReference type="InterPro" id="IPR024706">
    <property type="entry name" value="Peroxiredoxin_AhpC-typ"/>
</dbReference>
<dbReference type="GO" id="GO:0006979">
    <property type="term" value="P:response to oxidative stress"/>
    <property type="evidence" value="ECO:0007669"/>
    <property type="project" value="TreeGrafter"/>
</dbReference>
<dbReference type="GO" id="GO:0033554">
    <property type="term" value="P:cellular response to stress"/>
    <property type="evidence" value="ECO:0007669"/>
    <property type="project" value="TreeGrafter"/>
</dbReference>
<dbReference type="AlphaFoldDB" id="S7WC94"/>
<keyword evidence="3" id="KW-0049">Antioxidant</keyword>
<feature type="domain" description="Thioredoxin" evidence="5">
    <location>
        <begin position="14"/>
        <end position="171"/>
    </location>
</feature>
<sequence length="185" mass="21337">MFYVCYFLHCLKNSMLDTELPDLTIPGVINGEIVNISLHSYSGKPLVLVFYPYDFSFICPKEINDFSDNIVEFEKLECNVVLVSCDSVYSHIIWSMISREERGIRGVKYPMIADYNKDLTKALNLCTPRGNSERATVIVDAHLQIKHISMVDINYERSIDEILRLIKAMVFVEKYGEVCYVDWGN</sequence>
<evidence type="ECO:0000313" key="6">
    <source>
        <dbReference type="EMBL" id="EPR79412.1"/>
    </source>
</evidence>
<dbReference type="Gene3D" id="3.40.30.10">
    <property type="entry name" value="Glutaredoxin"/>
    <property type="match status" value="1"/>
</dbReference>
<evidence type="ECO:0000256" key="1">
    <source>
        <dbReference type="ARBA" id="ARBA00009796"/>
    </source>
</evidence>
<evidence type="ECO:0000256" key="2">
    <source>
        <dbReference type="ARBA" id="ARBA00023002"/>
    </source>
</evidence>
<evidence type="ECO:0000313" key="7">
    <source>
        <dbReference type="Proteomes" id="UP000014978"/>
    </source>
</evidence>
<evidence type="ECO:0000259" key="5">
    <source>
        <dbReference type="PROSITE" id="PS51352"/>
    </source>
</evidence>
<evidence type="ECO:0000256" key="3">
    <source>
        <dbReference type="PIRNR" id="PIRNR000239"/>
    </source>
</evidence>
<dbReference type="FunCoup" id="S7WC94">
    <property type="interactions" value="152"/>
</dbReference>
<gene>
    <name evidence="6" type="ORF">SLOPH_2254</name>
</gene>
<keyword evidence="3" id="KW-0676">Redox-active center</keyword>
<dbReference type="Pfam" id="PF00578">
    <property type="entry name" value="AhpC-TSA"/>
    <property type="match status" value="1"/>
</dbReference>
<organism evidence="6 7">
    <name type="scientific">Spraguea lophii (strain 42_110)</name>
    <name type="common">Microsporidian parasite</name>
    <dbReference type="NCBI Taxonomy" id="1358809"/>
    <lineage>
        <taxon>Eukaryota</taxon>
        <taxon>Fungi</taxon>
        <taxon>Fungi incertae sedis</taxon>
        <taxon>Microsporidia</taxon>
        <taxon>Spragueidae</taxon>
        <taxon>Spraguea</taxon>
    </lineage>
</organism>
<evidence type="ECO:0000256" key="4">
    <source>
        <dbReference type="PIRSR" id="PIRSR000239-1"/>
    </source>
</evidence>
<dbReference type="STRING" id="1358809.S7WC94"/>
<dbReference type="InParanoid" id="S7WC94"/>
<dbReference type="InterPro" id="IPR050217">
    <property type="entry name" value="Peroxiredoxin"/>
</dbReference>
<keyword evidence="7" id="KW-1185">Reference proteome</keyword>
<dbReference type="InterPro" id="IPR013766">
    <property type="entry name" value="Thioredoxin_domain"/>
</dbReference>
<name>S7WC94_SPRLO</name>
<dbReference type="PROSITE" id="PS51352">
    <property type="entry name" value="THIOREDOXIN_2"/>
    <property type="match status" value="1"/>
</dbReference>
<comment type="caution">
    <text evidence="6">The sequence shown here is derived from an EMBL/GenBank/DDBJ whole genome shotgun (WGS) entry which is preliminary data.</text>
</comment>
<keyword evidence="2 3" id="KW-0560">Oxidoreductase</keyword>
<dbReference type="InterPro" id="IPR000866">
    <property type="entry name" value="AhpC/TSA"/>
</dbReference>
<proteinExistence type="inferred from homology"/>
<dbReference type="GO" id="GO:0008379">
    <property type="term" value="F:thioredoxin peroxidase activity"/>
    <property type="evidence" value="ECO:0007669"/>
    <property type="project" value="TreeGrafter"/>
</dbReference>
<comment type="similarity">
    <text evidence="1">Belongs to the peroxiredoxin family. AhpC/Prx1 subfamily.</text>
</comment>
<dbReference type="PANTHER" id="PTHR10681">
    <property type="entry name" value="THIOREDOXIN PEROXIDASE"/>
    <property type="match status" value="1"/>
</dbReference>
<keyword evidence="3" id="KW-0575">Peroxidase</keyword>
<dbReference type="VEuPathDB" id="MicrosporidiaDB:SLOPH_2254"/>
<dbReference type="Proteomes" id="UP000014978">
    <property type="component" value="Unassembled WGS sequence"/>
</dbReference>
<dbReference type="InterPro" id="IPR036249">
    <property type="entry name" value="Thioredoxin-like_sf"/>
</dbReference>